<evidence type="ECO:0000256" key="2">
    <source>
        <dbReference type="ARBA" id="ARBA00022448"/>
    </source>
</evidence>
<evidence type="ECO:0000256" key="1">
    <source>
        <dbReference type="ARBA" id="ARBA00004651"/>
    </source>
</evidence>
<dbReference type="SUPFAM" id="SSF161098">
    <property type="entry name" value="MetI-like"/>
    <property type="match status" value="1"/>
</dbReference>
<proteinExistence type="inferred from homology"/>
<dbReference type="PANTHER" id="PTHR43163">
    <property type="entry name" value="DIPEPTIDE TRANSPORT SYSTEM PERMEASE PROTEIN DPPB-RELATED"/>
    <property type="match status" value="1"/>
</dbReference>
<dbReference type="GO" id="GO:0005886">
    <property type="term" value="C:plasma membrane"/>
    <property type="evidence" value="ECO:0007669"/>
    <property type="project" value="UniProtKB-SubCell"/>
</dbReference>
<feature type="transmembrane region" description="Helical" evidence="7">
    <location>
        <begin position="97"/>
        <end position="120"/>
    </location>
</feature>
<dbReference type="InterPro" id="IPR000515">
    <property type="entry name" value="MetI-like"/>
</dbReference>
<dbReference type="Gene3D" id="1.10.3720.10">
    <property type="entry name" value="MetI-like"/>
    <property type="match status" value="1"/>
</dbReference>
<dbReference type="AlphaFoldDB" id="A0A120I154"/>
<comment type="similarity">
    <text evidence="7">Belongs to the binding-protein-dependent transport system permease family.</text>
</comment>
<keyword evidence="4 7" id="KW-0812">Transmembrane</keyword>
<feature type="transmembrane region" description="Helical" evidence="7">
    <location>
        <begin position="12"/>
        <end position="30"/>
    </location>
</feature>
<keyword evidence="3" id="KW-1003">Cell membrane</keyword>
<keyword evidence="5 7" id="KW-1133">Transmembrane helix</keyword>
<dbReference type="InterPro" id="IPR035906">
    <property type="entry name" value="MetI-like_sf"/>
</dbReference>
<evidence type="ECO:0000256" key="5">
    <source>
        <dbReference type="ARBA" id="ARBA00022989"/>
    </source>
</evidence>
<accession>A0A120I154</accession>
<dbReference type="Pfam" id="PF00528">
    <property type="entry name" value="BPD_transp_1"/>
    <property type="match status" value="1"/>
</dbReference>
<keyword evidence="10" id="KW-1185">Reference proteome</keyword>
<keyword evidence="2 7" id="KW-0813">Transport</keyword>
<evidence type="ECO:0000256" key="4">
    <source>
        <dbReference type="ARBA" id="ARBA00022692"/>
    </source>
</evidence>
<dbReference type="KEGG" id="mvd:AWU67_09260"/>
<organism evidence="9 10">
    <name type="scientific">Microterricola viridarii</name>
    <dbReference type="NCBI Taxonomy" id="412690"/>
    <lineage>
        <taxon>Bacteria</taxon>
        <taxon>Bacillati</taxon>
        <taxon>Actinomycetota</taxon>
        <taxon>Actinomycetes</taxon>
        <taxon>Micrococcales</taxon>
        <taxon>Microbacteriaceae</taxon>
        <taxon>Microterricola</taxon>
    </lineage>
</organism>
<feature type="domain" description="ABC transmembrane type-1" evidence="8">
    <location>
        <begin position="95"/>
        <end position="298"/>
    </location>
</feature>
<feature type="transmembrane region" description="Helical" evidence="7">
    <location>
        <begin position="276"/>
        <end position="301"/>
    </location>
</feature>
<feature type="transmembrane region" description="Helical" evidence="7">
    <location>
        <begin position="175"/>
        <end position="191"/>
    </location>
</feature>
<gene>
    <name evidence="9" type="ORF">AWU67_09260</name>
</gene>
<feature type="transmembrane region" description="Helical" evidence="7">
    <location>
        <begin position="132"/>
        <end position="155"/>
    </location>
</feature>
<comment type="subcellular location">
    <subcellularLocation>
        <location evidence="1 7">Cell membrane</location>
        <topology evidence="1 7">Multi-pass membrane protein</topology>
    </subcellularLocation>
</comment>
<protein>
    <submittedName>
        <fullName evidence="9">ABC transporter permease</fullName>
    </submittedName>
</protein>
<reference evidence="10" key="2">
    <citation type="submission" date="2016-01" db="EMBL/GenBank/DDBJ databases">
        <title>First complete genome sequence of a species in the genus Microterricola, an extremophilic cold active enzyme producing strain ERGS5:02 isolated from Sikkim Himalaya.</title>
        <authorList>
            <person name="Kumar R."/>
            <person name="Singh D."/>
            <person name="Swarnkar M.K."/>
        </authorList>
    </citation>
    <scope>NUCLEOTIDE SEQUENCE [LARGE SCALE GENOMIC DNA]</scope>
    <source>
        <strain evidence="10">ERGS5:02</strain>
    </source>
</reference>
<dbReference type="Proteomes" id="UP000058305">
    <property type="component" value="Chromosome"/>
</dbReference>
<keyword evidence="6 7" id="KW-0472">Membrane</keyword>
<sequence length="309" mass="33522">MLWYTGRRILQMIPVFFGATFLIYFMVFSLPGDPIAALYGDRPPAPGVIEQVRAQYNLDKPFIVQYLLYIGGLFQGDFGTTYSGRPVSDVMAQAFPITLRLATLALFFEAVFGIIVGLVAGLRKGKWFDASALVVSLLLISVPTFVIGFVLQFVFGIQLGWARTTVSSAAPYSELVLPAIVLASVSFAYIVRLTRASVADNLNADFVRTATAKGLSRRRVVSVHVLRNSLVPVVTFLGVDLGALMVGAIVTEGIFNINGVGGTVYRAVILGEGPTVVSFVAIMVIIFVVANLLVDLLYALLDPRIRYAK</sequence>
<evidence type="ECO:0000313" key="10">
    <source>
        <dbReference type="Proteomes" id="UP000058305"/>
    </source>
</evidence>
<dbReference type="PANTHER" id="PTHR43163:SF7">
    <property type="entry name" value="DIPEPTIDE-TRANSPORT INTEGRAL MEMBRANE PROTEIN ABC TRANSPORTER DPPB-RELATED"/>
    <property type="match status" value="1"/>
</dbReference>
<dbReference type="InterPro" id="IPR045621">
    <property type="entry name" value="BPD_transp_1_N"/>
</dbReference>
<reference evidence="9 10" key="1">
    <citation type="journal article" date="2016" name="J. Biotechnol.">
        <title>First complete genome sequence of a species in the genus Microterricola, an extremophilic cold active enzyme producing bacterial strain ERGS5:02 isolated from Sikkim Himalaya.</title>
        <authorList>
            <person name="Himanshu"/>
            <person name="Swarnkar M.K."/>
            <person name="Singh D."/>
            <person name="Kumar R."/>
        </authorList>
    </citation>
    <scope>NUCLEOTIDE SEQUENCE [LARGE SCALE GENOMIC DNA]</scope>
    <source>
        <strain evidence="9 10">ERGS5:02</strain>
    </source>
</reference>
<evidence type="ECO:0000256" key="3">
    <source>
        <dbReference type="ARBA" id="ARBA00022475"/>
    </source>
</evidence>
<evidence type="ECO:0000256" key="6">
    <source>
        <dbReference type="ARBA" id="ARBA00023136"/>
    </source>
</evidence>
<dbReference type="OrthoDB" id="3171583at2"/>
<dbReference type="GO" id="GO:0055085">
    <property type="term" value="P:transmembrane transport"/>
    <property type="evidence" value="ECO:0007669"/>
    <property type="project" value="InterPro"/>
</dbReference>
<evidence type="ECO:0000313" key="9">
    <source>
        <dbReference type="EMBL" id="AMB60455.1"/>
    </source>
</evidence>
<name>A0A120I154_9MICO</name>
<dbReference type="CDD" id="cd06261">
    <property type="entry name" value="TM_PBP2"/>
    <property type="match status" value="1"/>
</dbReference>
<dbReference type="Pfam" id="PF19300">
    <property type="entry name" value="BPD_transp_1_N"/>
    <property type="match status" value="1"/>
</dbReference>
<evidence type="ECO:0000256" key="7">
    <source>
        <dbReference type="RuleBase" id="RU363032"/>
    </source>
</evidence>
<dbReference type="PROSITE" id="PS50928">
    <property type="entry name" value="ABC_TM1"/>
    <property type="match status" value="1"/>
</dbReference>
<feature type="transmembrane region" description="Helical" evidence="7">
    <location>
        <begin position="225"/>
        <end position="250"/>
    </location>
</feature>
<dbReference type="RefSeq" id="WP_067232499.1">
    <property type="nucleotide sequence ID" value="NZ_CP014145.1"/>
</dbReference>
<evidence type="ECO:0000259" key="8">
    <source>
        <dbReference type="PROSITE" id="PS50928"/>
    </source>
</evidence>
<dbReference type="EMBL" id="CP014145">
    <property type="protein sequence ID" value="AMB60455.1"/>
    <property type="molecule type" value="Genomic_DNA"/>
</dbReference>